<keyword evidence="3" id="KW-1185">Reference proteome</keyword>
<protein>
    <recommendedName>
        <fullName evidence="4">Microtubule-associated protein Jupiter</fullName>
    </recommendedName>
</protein>
<dbReference type="RefSeq" id="WP_118850636.1">
    <property type="nucleotide sequence ID" value="NZ_JALPRY010000003.1"/>
</dbReference>
<name>A0ABT0ILQ6_9HYPH</name>
<sequence length="76" mass="7950">MTGTSGKSGPEADAKGQFAKSQGDPKASGVHSAKPTVVTGSEDATAHRNPPGQKKPDKDFSPNYDERDMNEGSFRG</sequence>
<feature type="compositionally biased region" description="Basic and acidic residues" evidence="1">
    <location>
        <begin position="54"/>
        <end position="70"/>
    </location>
</feature>
<evidence type="ECO:0008006" key="4">
    <source>
        <dbReference type="Google" id="ProtNLM"/>
    </source>
</evidence>
<feature type="region of interest" description="Disordered" evidence="1">
    <location>
        <begin position="1"/>
        <end position="76"/>
    </location>
</feature>
<evidence type="ECO:0000313" key="2">
    <source>
        <dbReference type="EMBL" id="MCK8778815.1"/>
    </source>
</evidence>
<reference evidence="2 3" key="1">
    <citation type="submission" date="2022-04" db="EMBL/GenBank/DDBJ databases">
        <title>Rhizobium coralii sp. nov., isolated from coral Turbinaria peltata.</title>
        <authorList>
            <person name="Sun H."/>
        </authorList>
    </citation>
    <scope>NUCLEOTIDE SEQUENCE [LARGE SCALE GENOMIC DNA]</scope>
    <source>
        <strain evidence="2 3">NTR19</strain>
    </source>
</reference>
<evidence type="ECO:0000313" key="3">
    <source>
        <dbReference type="Proteomes" id="UP001202827"/>
    </source>
</evidence>
<gene>
    <name evidence="2" type="ORF">M0654_02355</name>
</gene>
<dbReference type="EMBL" id="JALPRY010000003">
    <property type="protein sequence ID" value="MCK8778815.1"/>
    <property type="molecule type" value="Genomic_DNA"/>
</dbReference>
<proteinExistence type="predicted"/>
<organism evidence="2 3">
    <name type="scientific">Neorhizobium turbinariae</name>
    <dbReference type="NCBI Taxonomy" id="2937795"/>
    <lineage>
        <taxon>Bacteria</taxon>
        <taxon>Pseudomonadati</taxon>
        <taxon>Pseudomonadota</taxon>
        <taxon>Alphaproteobacteria</taxon>
        <taxon>Hyphomicrobiales</taxon>
        <taxon>Rhizobiaceae</taxon>
        <taxon>Rhizobium/Agrobacterium group</taxon>
        <taxon>Neorhizobium</taxon>
    </lineage>
</organism>
<evidence type="ECO:0000256" key="1">
    <source>
        <dbReference type="SAM" id="MobiDB-lite"/>
    </source>
</evidence>
<accession>A0ABT0ILQ6</accession>
<comment type="caution">
    <text evidence="2">The sequence shown here is derived from an EMBL/GenBank/DDBJ whole genome shotgun (WGS) entry which is preliminary data.</text>
</comment>
<dbReference type="Proteomes" id="UP001202827">
    <property type="component" value="Unassembled WGS sequence"/>
</dbReference>